<feature type="domain" description="FIST" evidence="1">
    <location>
        <begin position="23"/>
        <end position="202"/>
    </location>
</feature>
<dbReference type="AlphaFoldDB" id="A0A2V4A079"/>
<sequence length="365" mass="41088">MYLEKPTINSILNGLKKLSVSDNSQFLLMIGENCRLNLEELVLSLNRAKHLFIGGVFPKVIYKNLTSDSGIIIKKVNLDVVPIYFNSEEEFLNQFADYHDHEFTTAFTLIDGLSDKASDHLTTLFTHLGNNVRFFGGGVGYLKAKDKGILLTNDGVFNTGTIVVFLNSNTKMDAKHGWQKSEGPFIVTKSEKNLIKELNWENAFDVYQKCLKETQNLSLTKENFSVHSIHFPFGIYKEDRDYIVRDPFNVNSSGHITCVGNIPENSLIDILAIEKEQLQSISKTMISNCIEEAKSNPLAIMFSCISRVKHLQKQFDDELKAFNNELITNFPNCELEGALSIGEVYSSGEGYLELLNKSIVLGLAY</sequence>
<evidence type="ECO:0000259" key="1">
    <source>
        <dbReference type="SMART" id="SM00897"/>
    </source>
</evidence>
<dbReference type="InterPro" id="IPR013702">
    <property type="entry name" value="FIST_domain_N"/>
</dbReference>
<evidence type="ECO:0000259" key="2">
    <source>
        <dbReference type="SMART" id="SM01204"/>
    </source>
</evidence>
<accession>A0A2V4A079</accession>
<evidence type="ECO:0008006" key="5">
    <source>
        <dbReference type="Google" id="ProtNLM"/>
    </source>
</evidence>
<dbReference type="PANTHER" id="PTHR40252">
    <property type="entry name" value="BLR0328 PROTEIN"/>
    <property type="match status" value="1"/>
</dbReference>
<organism evidence="3 4">
    <name type="scientific">Marinifilum breve</name>
    <dbReference type="NCBI Taxonomy" id="2184082"/>
    <lineage>
        <taxon>Bacteria</taxon>
        <taxon>Pseudomonadati</taxon>
        <taxon>Bacteroidota</taxon>
        <taxon>Bacteroidia</taxon>
        <taxon>Marinilabiliales</taxon>
        <taxon>Marinifilaceae</taxon>
    </lineage>
</organism>
<dbReference type="Pfam" id="PF10442">
    <property type="entry name" value="FIST_C"/>
    <property type="match status" value="1"/>
</dbReference>
<dbReference type="Pfam" id="PF08495">
    <property type="entry name" value="FIST"/>
    <property type="match status" value="1"/>
</dbReference>
<dbReference type="SMART" id="SM00897">
    <property type="entry name" value="FIST"/>
    <property type="match status" value="1"/>
</dbReference>
<dbReference type="EMBL" id="QFLI01000002">
    <property type="protein sequence ID" value="PXY01951.1"/>
    <property type="molecule type" value="Genomic_DNA"/>
</dbReference>
<keyword evidence="4" id="KW-1185">Reference proteome</keyword>
<name>A0A2V4A079_9BACT</name>
<feature type="domain" description="FIST C-domain" evidence="2">
    <location>
        <begin position="203"/>
        <end position="347"/>
    </location>
</feature>
<dbReference type="InterPro" id="IPR019494">
    <property type="entry name" value="FIST_C"/>
</dbReference>
<gene>
    <name evidence="3" type="ORF">DF185_04690</name>
</gene>
<dbReference type="RefSeq" id="WP_110359587.1">
    <property type="nucleotide sequence ID" value="NZ_QFLI01000002.1"/>
</dbReference>
<dbReference type="Proteomes" id="UP000248079">
    <property type="component" value="Unassembled WGS sequence"/>
</dbReference>
<reference evidence="3 4" key="1">
    <citation type="submission" date="2018-05" db="EMBL/GenBank/DDBJ databases">
        <title>Marinifilum breve JC075T sp. nov., a marine bacterium isolated from Yongle Blue Hole in the South China Sea.</title>
        <authorList>
            <person name="Fu T."/>
        </authorList>
    </citation>
    <scope>NUCLEOTIDE SEQUENCE [LARGE SCALE GENOMIC DNA]</scope>
    <source>
        <strain evidence="3 4">JC075</strain>
    </source>
</reference>
<dbReference type="OrthoDB" id="378730at2"/>
<comment type="caution">
    <text evidence="3">The sequence shown here is derived from an EMBL/GenBank/DDBJ whole genome shotgun (WGS) entry which is preliminary data.</text>
</comment>
<protein>
    <recommendedName>
        <fullName evidence="5">Histidine kinase</fullName>
    </recommendedName>
</protein>
<dbReference type="PANTHER" id="PTHR40252:SF2">
    <property type="entry name" value="BLR0328 PROTEIN"/>
    <property type="match status" value="1"/>
</dbReference>
<evidence type="ECO:0000313" key="4">
    <source>
        <dbReference type="Proteomes" id="UP000248079"/>
    </source>
</evidence>
<dbReference type="SMART" id="SM01204">
    <property type="entry name" value="FIST_C"/>
    <property type="match status" value="1"/>
</dbReference>
<proteinExistence type="predicted"/>
<evidence type="ECO:0000313" key="3">
    <source>
        <dbReference type="EMBL" id="PXY01951.1"/>
    </source>
</evidence>